<keyword evidence="2" id="KW-0789">Thiol protease inhibitor</keyword>
<protein>
    <submittedName>
        <fullName evidence="4">Chagasin peptidase inhibitor I42 family protein</fullName>
    </submittedName>
</protein>
<keyword evidence="1" id="KW-0646">Protease inhibitor</keyword>
<evidence type="ECO:0000313" key="5">
    <source>
        <dbReference type="Proteomes" id="UP000031366"/>
    </source>
</evidence>
<dbReference type="EMBL" id="AYSO01000019">
    <property type="protein sequence ID" value="KIE45392.1"/>
    <property type="molecule type" value="Genomic_DNA"/>
</dbReference>
<evidence type="ECO:0000256" key="2">
    <source>
        <dbReference type="ARBA" id="ARBA00022704"/>
    </source>
</evidence>
<dbReference type="InterPro" id="IPR036331">
    <property type="entry name" value="Chagasin-like_sf"/>
</dbReference>
<comment type="caution">
    <text evidence="4">The sequence shown here is derived from an EMBL/GenBank/DDBJ whole genome shotgun (WGS) entry which is preliminary data.</text>
</comment>
<organism evidence="4 5">
    <name type="scientific">Clostridium argentinense CDC 2741</name>
    <dbReference type="NCBI Taxonomy" id="1418104"/>
    <lineage>
        <taxon>Bacteria</taxon>
        <taxon>Bacillati</taxon>
        <taxon>Bacillota</taxon>
        <taxon>Clostridia</taxon>
        <taxon>Eubacteriales</taxon>
        <taxon>Clostridiaceae</taxon>
        <taxon>Clostridium</taxon>
    </lineage>
</organism>
<dbReference type="Gene3D" id="2.60.40.2020">
    <property type="match status" value="1"/>
</dbReference>
<evidence type="ECO:0000259" key="3">
    <source>
        <dbReference type="Pfam" id="PF09394"/>
    </source>
</evidence>
<dbReference type="GO" id="GO:0004869">
    <property type="term" value="F:cysteine-type endopeptidase inhibitor activity"/>
    <property type="evidence" value="ECO:0007669"/>
    <property type="project" value="UniProtKB-KW"/>
</dbReference>
<dbReference type="InterPro" id="IPR018990">
    <property type="entry name" value="Prot_inh_I42_chagasin"/>
</dbReference>
<accession>A0A0C1QWN1</accession>
<name>A0A0C1QWN1_9CLOT</name>
<gene>
    <name evidence="4" type="ORF">U732_2632</name>
</gene>
<sequence>MRRKNAIILFIILISLFNIFQFYSNTVIKLCFRDLWLENHKYVNPVDGSENIYIIIDNKGLLKFHQYNINNNDSINITIPKNSKFIISLYENSTITAKWDIINELNPNVIKFIEYKKINPFEINPKKRDGQSNSRNFMYFQSGNEGEGTISLGYKHIDESEDNYSTKLRLNIKLD</sequence>
<dbReference type="Proteomes" id="UP000031366">
    <property type="component" value="Unassembled WGS sequence"/>
</dbReference>
<dbReference type="RefSeq" id="WP_039635201.1">
    <property type="nucleotide sequence ID" value="NZ_AYSO01000019.1"/>
</dbReference>
<feature type="domain" description="Proteinase inhibitor I42 chagasin" evidence="3">
    <location>
        <begin position="79"/>
        <end position="164"/>
    </location>
</feature>
<reference evidence="4 5" key="1">
    <citation type="journal article" date="2015" name="Infect. Genet. Evol.">
        <title>Genomic sequences of six botulinum neurotoxin-producing strains representing three clostridial species illustrate the mobility and diversity of botulinum neurotoxin genes.</title>
        <authorList>
            <person name="Smith T.J."/>
            <person name="Hill K.K."/>
            <person name="Xie G."/>
            <person name="Foley B.T."/>
            <person name="Williamson C.H."/>
            <person name="Foster J.T."/>
            <person name="Johnson S.L."/>
            <person name="Chertkov O."/>
            <person name="Teshima H."/>
            <person name="Gibbons H.S."/>
            <person name="Johnsky L.A."/>
            <person name="Karavis M.A."/>
            <person name="Smith L.A."/>
        </authorList>
    </citation>
    <scope>NUCLEOTIDE SEQUENCE [LARGE SCALE GENOMIC DNA]</scope>
    <source>
        <strain evidence="4 5">CDC 2741</strain>
    </source>
</reference>
<dbReference type="Pfam" id="PF09394">
    <property type="entry name" value="Inhibitor_I42"/>
    <property type="match status" value="1"/>
</dbReference>
<evidence type="ECO:0000256" key="1">
    <source>
        <dbReference type="ARBA" id="ARBA00022690"/>
    </source>
</evidence>
<dbReference type="AlphaFoldDB" id="A0A0C1QWN1"/>
<keyword evidence="5" id="KW-1185">Reference proteome</keyword>
<evidence type="ECO:0000313" key="4">
    <source>
        <dbReference type="EMBL" id="KIE45392.1"/>
    </source>
</evidence>
<proteinExistence type="predicted"/>